<comment type="caution">
    <text evidence="9">The sequence shown here is derived from an EMBL/GenBank/DDBJ whole genome shotgun (WGS) entry which is preliminary data.</text>
</comment>
<dbReference type="Pfam" id="PF07019">
    <property type="entry name" value="EMC6"/>
    <property type="match status" value="1"/>
</dbReference>
<dbReference type="PANTHER" id="PTHR20994">
    <property type="entry name" value="ER MEMBRANE PROTEIN COMPLEX SUBUNIT 6"/>
    <property type="match status" value="1"/>
</dbReference>
<dbReference type="EMBL" id="JALJOQ010000085">
    <property type="protein sequence ID" value="KAK9800176.1"/>
    <property type="molecule type" value="Genomic_DNA"/>
</dbReference>
<proteinExistence type="inferred from homology"/>
<evidence type="ECO:0000256" key="2">
    <source>
        <dbReference type="ARBA" id="ARBA00009436"/>
    </source>
</evidence>
<reference evidence="9 10" key="1">
    <citation type="journal article" date="2024" name="Nat. Commun.">
        <title>Phylogenomics reveals the evolutionary origins of lichenization in chlorophyte algae.</title>
        <authorList>
            <person name="Puginier C."/>
            <person name="Libourel C."/>
            <person name="Otte J."/>
            <person name="Skaloud P."/>
            <person name="Haon M."/>
            <person name="Grisel S."/>
            <person name="Petersen M."/>
            <person name="Berrin J.G."/>
            <person name="Delaux P.M."/>
            <person name="Dal Grande F."/>
            <person name="Keller J."/>
        </authorList>
    </citation>
    <scope>NUCLEOTIDE SEQUENCE [LARGE SCALE GENOMIC DNA]</scope>
    <source>
        <strain evidence="9 10">SAG 2036</strain>
    </source>
</reference>
<name>A0AAW1P0R9_9CHLO</name>
<dbReference type="InterPro" id="IPR008504">
    <property type="entry name" value="Emc6"/>
</dbReference>
<evidence type="ECO:0000256" key="4">
    <source>
        <dbReference type="ARBA" id="ARBA00022692"/>
    </source>
</evidence>
<dbReference type="GO" id="GO:0000045">
    <property type="term" value="P:autophagosome assembly"/>
    <property type="evidence" value="ECO:0007669"/>
    <property type="project" value="TreeGrafter"/>
</dbReference>
<evidence type="ECO:0000256" key="8">
    <source>
        <dbReference type="SAM" id="Phobius"/>
    </source>
</evidence>
<sequence>MAPQKPLGSDFYLPTSLRNNADVINFLRTSGSLVAGLSVGILGVTGWIGFLYYAVVHALISGLVILKAGHNPQQYFQSRSSLFLGDVFSQTSLLTFILFWTVSHNFVHLF</sequence>
<keyword evidence="7 8" id="KW-0472">Membrane</keyword>
<keyword evidence="4 8" id="KW-0812">Transmembrane</keyword>
<protein>
    <recommendedName>
        <fullName evidence="3">ER membrane protein complex subunit 6</fullName>
    </recommendedName>
</protein>
<accession>A0AAW1P0R9</accession>
<evidence type="ECO:0000256" key="6">
    <source>
        <dbReference type="ARBA" id="ARBA00022989"/>
    </source>
</evidence>
<keyword evidence="5" id="KW-0256">Endoplasmic reticulum</keyword>
<organism evidence="9 10">
    <name type="scientific">Symbiochloris irregularis</name>
    <dbReference type="NCBI Taxonomy" id="706552"/>
    <lineage>
        <taxon>Eukaryota</taxon>
        <taxon>Viridiplantae</taxon>
        <taxon>Chlorophyta</taxon>
        <taxon>core chlorophytes</taxon>
        <taxon>Trebouxiophyceae</taxon>
        <taxon>Trebouxiales</taxon>
        <taxon>Trebouxiaceae</taxon>
        <taxon>Symbiochloris</taxon>
    </lineage>
</organism>
<dbReference type="InterPro" id="IPR029008">
    <property type="entry name" value="EMC6-like"/>
</dbReference>
<evidence type="ECO:0000313" key="9">
    <source>
        <dbReference type="EMBL" id="KAK9800176.1"/>
    </source>
</evidence>
<comment type="subcellular location">
    <subcellularLocation>
        <location evidence="1">Endoplasmic reticulum membrane</location>
        <topology evidence="1">Multi-pass membrane protein</topology>
    </subcellularLocation>
</comment>
<keyword evidence="6 8" id="KW-1133">Transmembrane helix</keyword>
<dbReference type="Proteomes" id="UP001465755">
    <property type="component" value="Unassembled WGS sequence"/>
</dbReference>
<evidence type="ECO:0000256" key="7">
    <source>
        <dbReference type="ARBA" id="ARBA00023136"/>
    </source>
</evidence>
<evidence type="ECO:0000256" key="5">
    <source>
        <dbReference type="ARBA" id="ARBA00022824"/>
    </source>
</evidence>
<dbReference type="GO" id="GO:0034975">
    <property type="term" value="P:protein folding in endoplasmic reticulum"/>
    <property type="evidence" value="ECO:0007669"/>
    <property type="project" value="TreeGrafter"/>
</dbReference>
<dbReference type="GO" id="GO:0072546">
    <property type="term" value="C:EMC complex"/>
    <property type="evidence" value="ECO:0007669"/>
    <property type="project" value="InterPro"/>
</dbReference>
<comment type="similarity">
    <text evidence="2">Belongs to the EMC6 family.</text>
</comment>
<evidence type="ECO:0000313" key="10">
    <source>
        <dbReference type="Proteomes" id="UP001465755"/>
    </source>
</evidence>
<dbReference type="PANTHER" id="PTHR20994:SF0">
    <property type="entry name" value="ER MEMBRANE PROTEIN COMPLEX SUBUNIT 6"/>
    <property type="match status" value="1"/>
</dbReference>
<dbReference type="AlphaFoldDB" id="A0AAW1P0R9"/>
<evidence type="ECO:0000256" key="1">
    <source>
        <dbReference type="ARBA" id="ARBA00004477"/>
    </source>
</evidence>
<feature type="transmembrane region" description="Helical" evidence="8">
    <location>
        <begin position="81"/>
        <end position="102"/>
    </location>
</feature>
<gene>
    <name evidence="9" type="ORF">WJX73_003795</name>
</gene>
<evidence type="ECO:0000256" key="3">
    <source>
        <dbReference type="ARBA" id="ARBA00020827"/>
    </source>
</evidence>
<keyword evidence="10" id="KW-1185">Reference proteome</keyword>